<dbReference type="Proteomes" id="UP000644282">
    <property type="component" value="Unassembled WGS sequence"/>
</dbReference>
<sequence>RYLPHRLIIVDEVSMVDLNLMLSLWNAIPRDTKKDDRKVPLRFILIGDPHQLPSVEKGAVLSDFLSVLESKKANFASRLEGSNRQKSKGNVSKIVVLAEEILGYSPENLNLGTKIDDSFPKTTTIGENSKYESEVVWLQNPANKTSDHLSRDEVVEKLWTEIFHPGISKIGTWKVK</sequence>
<organism evidence="1 2">
    <name type="scientific">Leptospira interrogans serovar Pomona</name>
    <dbReference type="NCBI Taxonomy" id="44276"/>
    <lineage>
        <taxon>Bacteria</taxon>
        <taxon>Pseudomonadati</taxon>
        <taxon>Spirochaetota</taxon>
        <taxon>Spirochaetia</taxon>
        <taxon>Leptospirales</taxon>
        <taxon>Leptospiraceae</taxon>
        <taxon>Leptospira</taxon>
    </lineage>
</organism>
<dbReference type="AlphaFoldDB" id="A0AA40WF43"/>
<evidence type="ECO:0000313" key="1">
    <source>
        <dbReference type="EMBL" id="MBE8432272.1"/>
    </source>
</evidence>
<protein>
    <submittedName>
        <fullName evidence="1">AAA family ATPase</fullName>
    </submittedName>
</protein>
<dbReference type="SUPFAM" id="SSF52540">
    <property type="entry name" value="P-loop containing nucleoside triphosphate hydrolases"/>
    <property type="match status" value="1"/>
</dbReference>
<reference evidence="1" key="1">
    <citation type="submission" date="2020-10" db="EMBL/GenBank/DDBJ databases">
        <title>New Zealand Leptospira genomics.</title>
        <authorList>
            <person name="Wilkinson D.A."/>
            <person name="Nisa S."/>
            <person name="Moinet M."/>
            <person name="Benschop J."/>
        </authorList>
    </citation>
    <scope>NUCLEOTIDE SEQUENCE</scope>
    <source>
        <strain evidence="1">ESR8</strain>
    </source>
</reference>
<feature type="non-terminal residue" evidence="1">
    <location>
        <position position="176"/>
    </location>
</feature>
<feature type="non-terminal residue" evidence="1">
    <location>
        <position position="1"/>
    </location>
</feature>
<dbReference type="Gene3D" id="3.40.50.300">
    <property type="entry name" value="P-loop containing nucleotide triphosphate hydrolases"/>
    <property type="match status" value="1"/>
</dbReference>
<proteinExistence type="predicted"/>
<gene>
    <name evidence="1" type="ORF">IQB77_21395</name>
</gene>
<accession>A0AA40WF43</accession>
<dbReference type="RefSeq" id="WP_193826032.1">
    <property type="nucleotide sequence ID" value="NZ_JADDXF010000466.1"/>
</dbReference>
<dbReference type="EMBL" id="JADDXF010000466">
    <property type="protein sequence ID" value="MBE8432272.1"/>
    <property type="molecule type" value="Genomic_DNA"/>
</dbReference>
<name>A0AA40WF43_LEPIR</name>
<dbReference type="InterPro" id="IPR027417">
    <property type="entry name" value="P-loop_NTPase"/>
</dbReference>
<dbReference type="Pfam" id="PF13245">
    <property type="entry name" value="AAA_19"/>
    <property type="match status" value="1"/>
</dbReference>
<evidence type="ECO:0000313" key="2">
    <source>
        <dbReference type="Proteomes" id="UP000644282"/>
    </source>
</evidence>
<comment type="caution">
    <text evidence="1">The sequence shown here is derived from an EMBL/GenBank/DDBJ whole genome shotgun (WGS) entry which is preliminary data.</text>
</comment>